<sequence length="100" mass="11870">MDRRKIGKVLIGFSLISFIFLFMYVESGQVYERTYIYTGNNSFSGRYIELEEIDTKEIFYYPVELFSEHIEKGDMIIIRIIYSIDYPNGKIENIEVEKAD</sequence>
<reference evidence="2 3" key="1">
    <citation type="submission" date="2014-07" db="EMBL/GenBank/DDBJ databases">
        <title>Methanogenic archaea and the global carbon cycle.</title>
        <authorList>
            <person name="Henriksen J.R."/>
            <person name="Luke J."/>
            <person name="Reinhart S."/>
            <person name="Benedict M.N."/>
            <person name="Youngblut N.D."/>
            <person name="Metcalf M.E."/>
            <person name="Whitaker R.J."/>
            <person name="Metcalf W.W."/>
        </authorList>
    </citation>
    <scope>NUCLEOTIDE SEQUENCE [LARGE SCALE GENOMIC DNA]</scope>
    <source>
        <strain evidence="2 3">HB-1</strain>
    </source>
</reference>
<dbReference type="PATRIC" id="fig|1434110.4.peg.2737"/>
<organism evidence="2 3">
    <name type="scientific">Methanosarcina horonobensis HB-1 = JCM 15518</name>
    <dbReference type="NCBI Taxonomy" id="1434110"/>
    <lineage>
        <taxon>Archaea</taxon>
        <taxon>Methanobacteriati</taxon>
        <taxon>Methanobacteriota</taxon>
        <taxon>Stenosarchaea group</taxon>
        <taxon>Methanomicrobia</taxon>
        <taxon>Methanosarcinales</taxon>
        <taxon>Methanosarcinaceae</taxon>
        <taxon>Methanosarcina</taxon>
    </lineage>
</organism>
<dbReference type="KEGG" id="mhor:MSHOH_2149"/>
<evidence type="ECO:0000313" key="2">
    <source>
        <dbReference type="EMBL" id="AKB78632.1"/>
    </source>
</evidence>
<evidence type="ECO:0000313" key="3">
    <source>
        <dbReference type="Proteomes" id="UP000033101"/>
    </source>
</evidence>
<dbReference type="RefSeq" id="WP_048139754.1">
    <property type="nucleotide sequence ID" value="NZ_CP009516.1"/>
</dbReference>
<dbReference type="GeneID" id="24831396"/>
<dbReference type="AlphaFoldDB" id="A0A0E3SEL8"/>
<protein>
    <submittedName>
        <fullName evidence="2">Uncharacterized protein</fullName>
    </submittedName>
</protein>
<accession>A0A0E3SEL8</accession>
<proteinExistence type="predicted"/>
<keyword evidence="1" id="KW-1133">Transmembrane helix</keyword>
<name>A0A0E3SEL8_9EURY</name>
<keyword evidence="1" id="KW-0472">Membrane</keyword>
<evidence type="ECO:0000256" key="1">
    <source>
        <dbReference type="SAM" id="Phobius"/>
    </source>
</evidence>
<dbReference type="Proteomes" id="UP000033101">
    <property type="component" value="Chromosome"/>
</dbReference>
<keyword evidence="1" id="KW-0812">Transmembrane</keyword>
<gene>
    <name evidence="2" type="ORF">MSHOH_2149</name>
</gene>
<dbReference type="EMBL" id="CP009516">
    <property type="protein sequence ID" value="AKB78632.1"/>
    <property type="molecule type" value="Genomic_DNA"/>
</dbReference>
<dbReference type="HOGENOM" id="CLU_2299351_0_0_2"/>
<feature type="transmembrane region" description="Helical" evidence="1">
    <location>
        <begin position="6"/>
        <end position="25"/>
    </location>
</feature>
<keyword evidence="3" id="KW-1185">Reference proteome</keyword>